<gene>
    <name evidence="2" type="ORF">DC094_10340</name>
</gene>
<evidence type="ECO:0008006" key="4">
    <source>
        <dbReference type="Google" id="ProtNLM"/>
    </source>
</evidence>
<protein>
    <recommendedName>
        <fullName evidence="4">MFS transporter</fullName>
    </recommendedName>
</protein>
<organism evidence="2 3">
    <name type="scientific">Pelagibaculum spongiae</name>
    <dbReference type="NCBI Taxonomy" id="2080658"/>
    <lineage>
        <taxon>Bacteria</taxon>
        <taxon>Pseudomonadati</taxon>
        <taxon>Pseudomonadota</taxon>
        <taxon>Gammaproteobacteria</taxon>
        <taxon>Oceanospirillales</taxon>
        <taxon>Pelagibaculum</taxon>
    </lineage>
</organism>
<proteinExistence type="predicted"/>
<dbReference type="Gene3D" id="1.20.1250.20">
    <property type="entry name" value="MFS general substrate transporter like domains"/>
    <property type="match status" value="1"/>
</dbReference>
<dbReference type="RefSeq" id="WP_116687022.1">
    <property type="nucleotide sequence ID" value="NZ_CAWNYD010000003.1"/>
</dbReference>
<feature type="transmembrane region" description="Helical" evidence="1">
    <location>
        <begin position="213"/>
        <end position="235"/>
    </location>
</feature>
<comment type="caution">
    <text evidence="2">The sequence shown here is derived from an EMBL/GenBank/DDBJ whole genome shotgun (WGS) entry which is preliminary data.</text>
</comment>
<dbReference type="Proteomes" id="UP000244906">
    <property type="component" value="Unassembled WGS sequence"/>
</dbReference>
<feature type="transmembrane region" description="Helical" evidence="1">
    <location>
        <begin position="133"/>
        <end position="152"/>
    </location>
</feature>
<dbReference type="SUPFAM" id="SSF103473">
    <property type="entry name" value="MFS general substrate transporter"/>
    <property type="match status" value="1"/>
</dbReference>
<feature type="transmembrane region" description="Helical" evidence="1">
    <location>
        <begin position="70"/>
        <end position="87"/>
    </location>
</feature>
<feature type="transmembrane region" description="Helical" evidence="1">
    <location>
        <begin position="241"/>
        <end position="261"/>
    </location>
</feature>
<keyword evidence="3" id="KW-1185">Reference proteome</keyword>
<name>A0A2V1H1Y3_9GAMM</name>
<keyword evidence="1" id="KW-0472">Membrane</keyword>
<feature type="transmembrane region" description="Helical" evidence="1">
    <location>
        <begin position="37"/>
        <end position="58"/>
    </location>
</feature>
<dbReference type="InterPro" id="IPR036259">
    <property type="entry name" value="MFS_trans_sf"/>
</dbReference>
<evidence type="ECO:0000313" key="3">
    <source>
        <dbReference type="Proteomes" id="UP000244906"/>
    </source>
</evidence>
<keyword evidence="1" id="KW-0812">Transmembrane</keyword>
<feature type="transmembrane region" description="Helical" evidence="1">
    <location>
        <begin position="158"/>
        <end position="174"/>
    </location>
</feature>
<feature type="transmembrane region" description="Helical" evidence="1">
    <location>
        <begin position="297"/>
        <end position="318"/>
    </location>
</feature>
<dbReference type="OrthoDB" id="6211049at2"/>
<feature type="transmembrane region" description="Helical" evidence="1">
    <location>
        <begin position="7"/>
        <end position="31"/>
    </location>
</feature>
<feature type="transmembrane region" description="Helical" evidence="1">
    <location>
        <begin position="93"/>
        <end position="112"/>
    </location>
</feature>
<reference evidence="2 3" key="1">
    <citation type="submission" date="2018-04" db="EMBL/GenBank/DDBJ databases">
        <title>Thalassorhabdus spongiae gen. nov., sp. nov., isolated from a marine sponge in South-West Iceland.</title>
        <authorList>
            <person name="Knobloch S."/>
            <person name="Daussin A."/>
            <person name="Johannsson R."/>
            <person name="Marteinsson V.T."/>
        </authorList>
    </citation>
    <scope>NUCLEOTIDE SEQUENCE [LARGE SCALE GENOMIC DNA]</scope>
    <source>
        <strain evidence="2 3">Hp12</strain>
    </source>
</reference>
<evidence type="ECO:0000313" key="2">
    <source>
        <dbReference type="EMBL" id="PVZ69690.1"/>
    </source>
</evidence>
<dbReference type="EMBL" id="QDDL01000003">
    <property type="protein sequence ID" value="PVZ69690.1"/>
    <property type="molecule type" value="Genomic_DNA"/>
</dbReference>
<accession>A0A2V1H1Y3</accession>
<keyword evidence="1" id="KW-1133">Transmembrane helix</keyword>
<feature type="transmembrane region" description="Helical" evidence="1">
    <location>
        <begin position="380"/>
        <end position="398"/>
    </location>
</feature>
<feature type="transmembrane region" description="Helical" evidence="1">
    <location>
        <begin position="339"/>
        <end position="360"/>
    </location>
</feature>
<sequence length="411" mass="46952">MLINIRYFYQFSGLHALLIGLLPFFIPVILWRQQQSLAQVAWFISISGFSFLIALGLWEKLRNSRFNHSMIKLAFFSECLLVGMLVLMPQTSFQILVLAVLNGVYSCCYWLPQRMLFKKLSTSQNSGNEFGNFQILVGILLKIGILTGGYLLENHGGSWLLALSLLISAVGLWMQQSVNNRQQIDQAVGQQTVETVPLSEVIRFKDSQNSRGVFIVDGLFLFLESYFWLLSLFFIGQQSFSRLSLIIVTLTICLSVIFFLIKRQIDKVDAYKLFQAATVLYIASWILRGWVSPDHNNLMLSIAIVAIAFFTSLFRLAFNKLFFDLADKQPTQRYLLAKSWFTQLGVGVFFAAVALLLQLLSNSQLGLPFNYDQLNNNQTVLSWIYWASAPLASIYFLYARQNAYQLAQNYR</sequence>
<evidence type="ECO:0000256" key="1">
    <source>
        <dbReference type="SAM" id="Phobius"/>
    </source>
</evidence>
<dbReference type="AlphaFoldDB" id="A0A2V1H1Y3"/>
<feature type="transmembrane region" description="Helical" evidence="1">
    <location>
        <begin position="273"/>
        <end position="291"/>
    </location>
</feature>